<evidence type="ECO:0000313" key="5">
    <source>
        <dbReference type="Proteomes" id="UP000093412"/>
    </source>
</evidence>
<dbReference type="EMBL" id="LRIE01000079">
    <property type="protein sequence ID" value="KZM34569.1"/>
    <property type="molecule type" value="Genomic_DNA"/>
</dbReference>
<dbReference type="RefSeq" id="WP_068627644.1">
    <property type="nucleotide sequence ID" value="NZ_LRIE01000079.1"/>
</dbReference>
<name>A0A163QV59_9CELL</name>
<dbReference type="Pfam" id="PF03551">
    <property type="entry name" value="PadR"/>
    <property type="match status" value="1"/>
</dbReference>
<organism evidence="2 4">
    <name type="scientific">Oerskovia enterophila</name>
    <dbReference type="NCBI Taxonomy" id="43678"/>
    <lineage>
        <taxon>Bacteria</taxon>
        <taxon>Bacillati</taxon>
        <taxon>Actinomycetota</taxon>
        <taxon>Actinomycetes</taxon>
        <taxon>Micrococcales</taxon>
        <taxon>Cellulomonadaceae</taxon>
        <taxon>Oerskovia</taxon>
    </lineage>
</organism>
<dbReference type="OrthoDB" id="122286at2"/>
<sequence>MSENTWPSEWLRGVLDVCVLRILADGPTYGYAIAARLADAGLGAIKGGTLYPLLGRLETGGLVTVEWRAGDGGPGRKYYDLTPAGCAELAQRAALWDAFVQTTHDLVVGPDRTEPADRPAQTEET</sequence>
<dbReference type="PANTHER" id="PTHR33169">
    <property type="entry name" value="PADR-FAMILY TRANSCRIPTIONAL REGULATOR"/>
    <property type="match status" value="1"/>
</dbReference>
<gene>
    <name evidence="3" type="ORF">OERS_38880</name>
    <name evidence="2" type="ORF">OJAG_28680</name>
</gene>
<dbReference type="InterPro" id="IPR052509">
    <property type="entry name" value="Metal_resp_DNA-bind_regulator"/>
</dbReference>
<evidence type="ECO:0000313" key="4">
    <source>
        <dbReference type="Proteomes" id="UP000076447"/>
    </source>
</evidence>
<reference evidence="2 4" key="1">
    <citation type="submission" date="2016-01" db="EMBL/GenBank/DDBJ databases">
        <title>Genome sequence of Oerskovia enterophila VJag, an agar and cellulose degrading bacterium.</title>
        <authorList>
            <person name="Poehlein A."/>
            <person name="Jag V."/>
            <person name="Bengelsdorf F."/>
            <person name="Duerre P."/>
            <person name="Daniel R."/>
        </authorList>
    </citation>
    <scope>NUCLEOTIDE SEQUENCE [LARGE SCALE GENOMIC DNA]</scope>
    <source>
        <strain evidence="2 4">VJag</strain>
    </source>
</reference>
<accession>A0A163QV59</accession>
<proteinExistence type="predicted"/>
<dbReference type="SUPFAM" id="SSF46785">
    <property type="entry name" value="Winged helix' DNA-binding domain"/>
    <property type="match status" value="1"/>
</dbReference>
<dbReference type="Proteomes" id="UP000093412">
    <property type="component" value="Unassembled WGS sequence"/>
</dbReference>
<dbReference type="InterPro" id="IPR036388">
    <property type="entry name" value="WH-like_DNA-bd_sf"/>
</dbReference>
<dbReference type="PANTHER" id="PTHR33169:SF14">
    <property type="entry name" value="TRANSCRIPTIONAL REGULATOR RV3488"/>
    <property type="match status" value="1"/>
</dbReference>
<dbReference type="STRING" id="43678.OJAG_28680"/>
<dbReference type="EMBL" id="MAQA01000077">
    <property type="protein sequence ID" value="OCI29431.1"/>
    <property type="molecule type" value="Genomic_DNA"/>
</dbReference>
<dbReference type="PATRIC" id="fig|43678.3.peg.3001"/>
<reference evidence="3 5" key="2">
    <citation type="submission" date="2016-06" db="EMBL/GenBank/DDBJ databases">
        <title>Genome sequence of Oerskovia enterophila DSM 43852.</title>
        <authorList>
            <person name="Poehlein A."/>
            <person name="Jag V."/>
            <person name="Bengelsdorf F.R."/>
            <person name="Daniel R."/>
            <person name="Duerre P."/>
        </authorList>
    </citation>
    <scope>NUCLEOTIDE SEQUENCE [LARGE SCALE GENOMIC DNA]</scope>
    <source>
        <strain evidence="3 5">DSM 43852</strain>
    </source>
</reference>
<feature type="domain" description="Transcription regulator PadR N-terminal" evidence="1">
    <location>
        <begin position="19"/>
        <end position="90"/>
    </location>
</feature>
<dbReference type="InterPro" id="IPR036390">
    <property type="entry name" value="WH_DNA-bd_sf"/>
</dbReference>
<dbReference type="AlphaFoldDB" id="A0A163QV59"/>
<comment type="caution">
    <text evidence="2">The sequence shown here is derived from an EMBL/GenBank/DDBJ whole genome shotgun (WGS) entry which is preliminary data.</text>
</comment>
<dbReference type="Gene3D" id="1.10.10.10">
    <property type="entry name" value="Winged helix-like DNA-binding domain superfamily/Winged helix DNA-binding domain"/>
    <property type="match status" value="1"/>
</dbReference>
<dbReference type="Proteomes" id="UP000076447">
    <property type="component" value="Unassembled WGS sequence"/>
</dbReference>
<evidence type="ECO:0000259" key="1">
    <source>
        <dbReference type="Pfam" id="PF03551"/>
    </source>
</evidence>
<evidence type="ECO:0000313" key="3">
    <source>
        <dbReference type="EMBL" id="OCI29431.1"/>
    </source>
</evidence>
<evidence type="ECO:0000313" key="2">
    <source>
        <dbReference type="EMBL" id="KZM34569.1"/>
    </source>
</evidence>
<protein>
    <submittedName>
        <fullName evidence="2">Lineage-specific thermal regulator protein</fullName>
    </submittedName>
</protein>
<dbReference type="InterPro" id="IPR005149">
    <property type="entry name" value="Tscrpt_reg_PadR_N"/>
</dbReference>
<keyword evidence="5" id="KW-1185">Reference proteome</keyword>